<name>D8RDY7_SELML</name>
<dbReference type="KEGG" id="smo:SELMODRAFT_410197"/>
<gene>
    <name evidence="1" type="ORF">SELMODRAFT_410197</name>
</gene>
<dbReference type="HOGENOM" id="CLU_588502_0_0_1"/>
<accession>D8RDY7</accession>
<proteinExistence type="predicted"/>
<dbReference type="AlphaFoldDB" id="D8RDY7"/>
<dbReference type="Pfam" id="PF08907">
    <property type="entry name" value="DUF1853"/>
    <property type="match status" value="1"/>
</dbReference>
<sequence>MAEAHSSWEFLKLLPESLKRDVGFVIASPPLLLDSDELPIASISGLIGDCAAGWIEELDPGHARDWFLSRKSSSNTRLGTLKVDGDHFAKCVEFVLRFAPLEGIDSIFYSQQVLEPVTVDKDEEMVSTRLEGVDGEQTESGGDKYERRRARKLLRRLHRKRISVNTVGEFDFLFRLKHPQPSTVVEHWEVSVKFLLYVGPWEAFGLQTPEAAKWKQFRKNRLKNQLTLPTKAAALGTLESLFGSGDIRVSSRALLHGYLFYEPALWKFLCTTSSDFRGSAYGDSTVNSRHWKGWWMDVEGFQTFASAPERATSKWYIVPKMEWLSPVVIHEDEERFLYGALSSDGLVDMAAKVAEEASRMDRDRMRRFMVAEICRQSDECHWIWSETSRGFIVEDSWPDTKAYSPHGFVMSWGL</sequence>
<keyword evidence="2" id="KW-1185">Reference proteome</keyword>
<organism evidence="2">
    <name type="scientific">Selaginella moellendorffii</name>
    <name type="common">Spikemoss</name>
    <dbReference type="NCBI Taxonomy" id="88036"/>
    <lineage>
        <taxon>Eukaryota</taxon>
        <taxon>Viridiplantae</taxon>
        <taxon>Streptophyta</taxon>
        <taxon>Embryophyta</taxon>
        <taxon>Tracheophyta</taxon>
        <taxon>Lycopodiopsida</taxon>
        <taxon>Selaginellales</taxon>
        <taxon>Selaginellaceae</taxon>
        <taxon>Selaginella</taxon>
    </lineage>
</organism>
<evidence type="ECO:0000313" key="2">
    <source>
        <dbReference type="Proteomes" id="UP000001514"/>
    </source>
</evidence>
<evidence type="ECO:0000313" key="1">
    <source>
        <dbReference type="EMBL" id="EFJ29339.1"/>
    </source>
</evidence>
<dbReference type="Proteomes" id="UP000001514">
    <property type="component" value="Unassembled WGS sequence"/>
</dbReference>
<protein>
    <submittedName>
        <fullName evidence="1">Uncharacterized protein</fullName>
    </submittedName>
</protein>
<dbReference type="InterPro" id="IPR015003">
    <property type="entry name" value="DUF1853"/>
</dbReference>
<dbReference type="Gramene" id="EFJ29339">
    <property type="protein sequence ID" value="EFJ29339"/>
    <property type="gene ID" value="SELMODRAFT_410197"/>
</dbReference>
<dbReference type="eggNOG" id="ENOG502RZIR">
    <property type="taxonomic scope" value="Eukaryota"/>
</dbReference>
<dbReference type="InParanoid" id="D8RDY7"/>
<dbReference type="EMBL" id="GL377577">
    <property type="protein sequence ID" value="EFJ29339.1"/>
    <property type="molecule type" value="Genomic_DNA"/>
</dbReference>
<reference evidence="1 2" key="1">
    <citation type="journal article" date="2011" name="Science">
        <title>The Selaginella genome identifies genetic changes associated with the evolution of vascular plants.</title>
        <authorList>
            <person name="Banks J.A."/>
            <person name="Nishiyama T."/>
            <person name="Hasebe M."/>
            <person name="Bowman J.L."/>
            <person name="Gribskov M."/>
            <person name="dePamphilis C."/>
            <person name="Albert V.A."/>
            <person name="Aono N."/>
            <person name="Aoyama T."/>
            <person name="Ambrose B.A."/>
            <person name="Ashton N.W."/>
            <person name="Axtell M.J."/>
            <person name="Barker E."/>
            <person name="Barker M.S."/>
            <person name="Bennetzen J.L."/>
            <person name="Bonawitz N.D."/>
            <person name="Chapple C."/>
            <person name="Cheng C."/>
            <person name="Correa L.G."/>
            <person name="Dacre M."/>
            <person name="DeBarry J."/>
            <person name="Dreyer I."/>
            <person name="Elias M."/>
            <person name="Engstrom E.M."/>
            <person name="Estelle M."/>
            <person name="Feng L."/>
            <person name="Finet C."/>
            <person name="Floyd S.K."/>
            <person name="Frommer W.B."/>
            <person name="Fujita T."/>
            <person name="Gramzow L."/>
            <person name="Gutensohn M."/>
            <person name="Harholt J."/>
            <person name="Hattori M."/>
            <person name="Heyl A."/>
            <person name="Hirai T."/>
            <person name="Hiwatashi Y."/>
            <person name="Ishikawa M."/>
            <person name="Iwata M."/>
            <person name="Karol K.G."/>
            <person name="Koehler B."/>
            <person name="Kolukisaoglu U."/>
            <person name="Kubo M."/>
            <person name="Kurata T."/>
            <person name="Lalonde S."/>
            <person name="Li K."/>
            <person name="Li Y."/>
            <person name="Litt A."/>
            <person name="Lyons E."/>
            <person name="Manning G."/>
            <person name="Maruyama T."/>
            <person name="Michael T.P."/>
            <person name="Mikami K."/>
            <person name="Miyazaki S."/>
            <person name="Morinaga S."/>
            <person name="Murata T."/>
            <person name="Mueller-Roeber B."/>
            <person name="Nelson D.R."/>
            <person name="Obara M."/>
            <person name="Oguri Y."/>
            <person name="Olmstead R.G."/>
            <person name="Onodera N."/>
            <person name="Petersen B.L."/>
            <person name="Pils B."/>
            <person name="Prigge M."/>
            <person name="Rensing S.A."/>
            <person name="Riano-Pachon D.M."/>
            <person name="Roberts A.W."/>
            <person name="Sato Y."/>
            <person name="Scheller H.V."/>
            <person name="Schulz B."/>
            <person name="Schulz C."/>
            <person name="Shakirov E.V."/>
            <person name="Shibagaki N."/>
            <person name="Shinohara N."/>
            <person name="Shippen D.E."/>
            <person name="Soerensen I."/>
            <person name="Sotooka R."/>
            <person name="Sugimoto N."/>
            <person name="Sugita M."/>
            <person name="Sumikawa N."/>
            <person name="Tanurdzic M."/>
            <person name="Theissen G."/>
            <person name="Ulvskov P."/>
            <person name="Wakazuki S."/>
            <person name="Weng J.K."/>
            <person name="Willats W.W."/>
            <person name="Wipf D."/>
            <person name="Wolf P.G."/>
            <person name="Yang L."/>
            <person name="Zimmer A.D."/>
            <person name="Zhu Q."/>
            <person name="Mitros T."/>
            <person name="Hellsten U."/>
            <person name="Loque D."/>
            <person name="Otillar R."/>
            <person name="Salamov A."/>
            <person name="Schmutz J."/>
            <person name="Shapiro H."/>
            <person name="Lindquist E."/>
            <person name="Lucas S."/>
            <person name="Rokhsar D."/>
            <person name="Grigoriev I.V."/>
        </authorList>
    </citation>
    <scope>NUCLEOTIDE SEQUENCE [LARGE SCALE GENOMIC DNA]</scope>
</reference>